<name>A0A4P2QBB0_SORCE</name>
<feature type="domain" description="Response regulatory" evidence="2">
    <location>
        <begin position="22"/>
        <end position="134"/>
    </location>
</feature>
<feature type="modified residue" description="4-aspartylphosphate" evidence="1">
    <location>
        <position position="69"/>
    </location>
</feature>
<dbReference type="InterPro" id="IPR001789">
    <property type="entry name" value="Sig_transdc_resp-reg_receiver"/>
</dbReference>
<dbReference type="AlphaFoldDB" id="A0A4P2QBB0"/>
<evidence type="ECO:0000313" key="4">
    <source>
        <dbReference type="Proteomes" id="UP000295781"/>
    </source>
</evidence>
<dbReference type="InterPro" id="IPR011006">
    <property type="entry name" value="CheY-like_superfamily"/>
</dbReference>
<dbReference type="SUPFAM" id="SSF55073">
    <property type="entry name" value="Nucleotide cyclase"/>
    <property type="match status" value="1"/>
</dbReference>
<dbReference type="RefSeq" id="WP_129354931.1">
    <property type="nucleotide sequence ID" value="NZ_CP012670.1"/>
</dbReference>
<evidence type="ECO:0000313" key="3">
    <source>
        <dbReference type="EMBL" id="AUX26967.1"/>
    </source>
</evidence>
<dbReference type="Gene3D" id="3.30.70.270">
    <property type="match status" value="1"/>
</dbReference>
<keyword evidence="1" id="KW-0597">Phosphoprotein</keyword>
<dbReference type="EMBL" id="CP012670">
    <property type="protein sequence ID" value="AUX26967.1"/>
    <property type="molecule type" value="Genomic_DNA"/>
</dbReference>
<evidence type="ECO:0000256" key="1">
    <source>
        <dbReference type="PROSITE-ProRule" id="PRU00169"/>
    </source>
</evidence>
<dbReference type="InterPro" id="IPR029787">
    <property type="entry name" value="Nucleotide_cyclase"/>
</dbReference>
<dbReference type="SUPFAM" id="SSF52172">
    <property type="entry name" value="CheY-like"/>
    <property type="match status" value="1"/>
</dbReference>
<evidence type="ECO:0000259" key="2">
    <source>
        <dbReference type="PROSITE" id="PS50110"/>
    </source>
</evidence>
<protein>
    <recommendedName>
        <fullName evidence="2">Response regulatory domain-containing protein</fullName>
    </recommendedName>
</protein>
<dbReference type="GO" id="GO:0000160">
    <property type="term" value="P:phosphorelay signal transduction system"/>
    <property type="evidence" value="ECO:0007669"/>
    <property type="project" value="InterPro"/>
</dbReference>
<organism evidence="3 4">
    <name type="scientific">Sorangium cellulosum</name>
    <name type="common">Polyangium cellulosum</name>
    <dbReference type="NCBI Taxonomy" id="56"/>
    <lineage>
        <taxon>Bacteria</taxon>
        <taxon>Pseudomonadati</taxon>
        <taxon>Myxococcota</taxon>
        <taxon>Polyangia</taxon>
        <taxon>Polyangiales</taxon>
        <taxon>Polyangiaceae</taxon>
        <taxon>Sorangium</taxon>
    </lineage>
</organism>
<dbReference type="Gene3D" id="3.40.50.2300">
    <property type="match status" value="1"/>
</dbReference>
<dbReference type="Pfam" id="PF00990">
    <property type="entry name" value="GGDEF"/>
    <property type="match status" value="1"/>
</dbReference>
<accession>A0A4P2QBB0</accession>
<dbReference type="OrthoDB" id="5377224at2"/>
<dbReference type="InterPro" id="IPR000160">
    <property type="entry name" value="GGDEF_dom"/>
</dbReference>
<proteinExistence type="predicted"/>
<dbReference type="Proteomes" id="UP000295781">
    <property type="component" value="Chromosome"/>
</dbReference>
<gene>
    <name evidence="3" type="ORF">SOCEGT47_075390</name>
</gene>
<reference evidence="3 4" key="1">
    <citation type="submission" date="2015-09" db="EMBL/GenBank/DDBJ databases">
        <title>Sorangium comparison.</title>
        <authorList>
            <person name="Zaburannyi N."/>
            <person name="Bunk B."/>
            <person name="Overmann J."/>
            <person name="Mueller R."/>
        </authorList>
    </citation>
    <scope>NUCLEOTIDE SEQUENCE [LARGE SCALE GENOMIC DNA]</scope>
    <source>
        <strain evidence="3 4">So ceGT47</strain>
    </source>
</reference>
<dbReference type="PROSITE" id="PS50110">
    <property type="entry name" value="RESPONSE_REGULATORY"/>
    <property type="match status" value="1"/>
</dbReference>
<sequence>MTASPEGVWSPSRAPVHEISLKVLAVIADEATHTLLSRVITSDQLMLARDLAEGIALAEAGAPDVAFIDVGLGDGAGLAMVHHLKALAPDATVFALATRAALEAGAHAVALGGAGLFLLPLGGDELLNAVGSVRGRFAERALRVQLEQESARSARAAGWIARVAELADARDRNAAAQQLAELFVEATGAAAAAVFLAVGERSSELARAAVTGPLDRAPAYGTETDILDFARREQLVVVPLALRRLSVGHLLLQKEPGRSSAFPSVRRPDSSASTSRRAPLLDGLVKLLATQATTALALLGERERSTGGAVMKDPASSAYSFAYYVDVAGREIDKARRYGRRFTIATIVIEPEAPAAPERPGDLAFWRAAPAQPAGGLHPGQVAAFTGGLHPGQVQGGLHPGQVAEHLLRAVRDTDILARVEENEFHLLMPETAGLEAHACHRRMLSRLAGSEKRAGYLPKGLLVGVATFPHDGQSLAQLLRIARRRADATKGSIVHRIPQDLRSVGEIFSLLVREAPIADDPSAISAPRALELSVADTVLLAASVVKNALRGGAVFIMVAHHDGLSLGAEVRALLGAPREDVVLHALDLRSSPGCDDIEALCVLAEHGAYALVGRNQGGLVRGIHAADPLLADFLAERIGRAAGLRVFG</sequence>
<dbReference type="InterPro" id="IPR043128">
    <property type="entry name" value="Rev_trsase/Diguanyl_cyclase"/>
</dbReference>